<feature type="region of interest" description="Disordered" evidence="1">
    <location>
        <begin position="407"/>
        <end position="426"/>
    </location>
</feature>
<dbReference type="GO" id="GO:0003677">
    <property type="term" value="F:DNA binding"/>
    <property type="evidence" value="ECO:0007669"/>
    <property type="project" value="TreeGrafter"/>
</dbReference>
<accession>A0A0D6EGH5</accession>
<feature type="region of interest" description="Disordered" evidence="1">
    <location>
        <begin position="787"/>
        <end position="806"/>
    </location>
</feature>
<evidence type="ECO:0000256" key="1">
    <source>
        <dbReference type="SAM" id="MobiDB-lite"/>
    </source>
</evidence>
<sequence>MADPAFRGFVETTLDALLIFEGCKRGFLPKISRRLQDYEKRALVVSGAVFVFDEEETGIKRWTDGLSWSPSRTLGNFLVYRELDKKAAMAGGNDDDENASASSGRLMGGLTSKADPVDDTADLAPVPSTSTARPTSSSARQRSLSEVAGALQLDRARERALVGSLTSSYRFRSDGLVKKTISLSGLHLIGYYRIDDVTSGRLRTPSSHAELMALEVSSSFLSPSLFRMPPLVEIGADGQLRYKGESDAPLSPLTRSGSSQGFPTPALNQSRPTSSDSYPGAGPSNFTPLLGACPPTRDYPSQPGSPRRGAVSTFRSSNRFDPYSVGRFSPNAVYATSAGYPFPGAAIPPGQPSPNRSTFAPMGESSLDLAPPGVYRERTPPHPDALSSSAPVQGMWMGPPAGSGGPYAHRGSFAGESTGSSSNFYQPRHATPFVPASEAAGPSNAIFAYNPPPPVPAVQPSRFQQPHPSERLSPQIPYHPYSPVQQYELRQDVSNSPQNLAQQLPLSQTTSPYLHQPSPSLESQHSPFATPPSSAHAQARPHYPFPQVVSGQAASSRSQSASAHGSPVPTPGWAVHRSSLGDITASLPQQPAPLAAELPPHSPQRPSVAHPPPQHRTTYEQVPQSGYPTYSLESASGPPHAHSTSAYSYRDAPHQASGLVMSFGNEADSSSVPPQLHGLGVTGDVSIGGSLYRDAVPAASGSPFPLAYGGSIGHGLRQPVRPVASVSLSSQHAYAASLGNPPSRYGPEGNATAGTLAGVLDRDDDRAAWHVKREEVPPPAGWWQAARAEGMWAESSPIPKKDFPQG</sequence>
<organism evidence="2 3">
    <name type="scientific">Sporidiobolus salmonicolor</name>
    <name type="common">Yeast-like fungus</name>
    <name type="synonym">Sporobolomyces salmonicolor</name>
    <dbReference type="NCBI Taxonomy" id="5005"/>
    <lineage>
        <taxon>Eukaryota</taxon>
        <taxon>Fungi</taxon>
        <taxon>Dikarya</taxon>
        <taxon>Basidiomycota</taxon>
        <taxon>Pucciniomycotina</taxon>
        <taxon>Microbotryomycetes</taxon>
        <taxon>Sporidiobolales</taxon>
        <taxon>Sporidiobolaceae</taxon>
        <taxon>Sporobolomyces</taxon>
    </lineage>
</organism>
<evidence type="ECO:0000313" key="2">
    <source>
        <dbReference type="EMBL" id="CEQ38650.1"/>
    </source>
</evidence>
<dbReference type="Proteomes" id="UP000243876">
    <property type="component" value="Unassembled WGS sequence"/>
</dbReference>
<feature type="compositionally biased region" description="Polar residues" evidence="1">
    <location>
        <begin position="615"/>
        <end position="626"/>
    </location>
</feature>
<dbReference type="PANTHER" id="PTHR28027">
    <property type="entry name" value="TRANSCRIPTIONAL REGULATOR MIT1"/>
    <property type="match status" value="1"/>
</dbReference>
<dbReference type="InterPro" id="IPR018608">
    <property type="entry name" value="Gti1/Pac2"/>
</dbReference>
<dbReference type="OrthoDB" id="5572844at2759"/>
<reference evidence="3" key="1">
    <citation type="submission" date="2015-02" db="EMBL/GenBank/DDBJ databases">
        <authorList>
            <person name="Gon?alves P."/>
        </authorList>
    </citation>
    <scope>NUCLEOTIDE SEQUENCE [LARGE SCALE GENOMIC DNA]</scope>
</reference>
<feature type="compositionally biased region" description="Low complexity" evidence="1">
    <location>
        <begin position="124"/>
        <end position="142"/>
    </location>
</feature>
<feature type="compositionally biased region" description="Polar residues" evidence="1">
    <location>
        <begin position="509"/>
        <end position="536"/>
    </location>
</feature>
<protein>
    <submittedName>
        <fullName evidence="2">SPOSA6832_00087-mRNA-1:cds</fullName>
    </submittedName>
</protein>
<feature type="region of interest" description="Disordered" evidence="1">
    <location>
        <begin position="444"/>
        <end position="480"/>
    </location>
</feature>
<feature type="compositionally biased region" description="Polar residues" evidence="1">
    <location>
        <begin position="253"/>
        <end position="277"/>
    </location>
</feature>
<feature type="region of interest" description="Disordered" evidence="1">
    <location>
        <begin position="593"/>
        <end position="626"/>
    </location>
</feature>
<dbReference type="EMBL" id="CENE01000001">
    <property type="protein sequence ID" value="CEQ38650.1"/>
    <property type="molecule type" value="Genomic_DNA"/>
</dbReference>
<feature type="compositionally biased region" description="Polar residues" evidence="1">
    <location>
        <begin position="415"/>
        <end position="425"/>
    </location>
</feature>
<proteinExistence type="predicted"/>
<evidence type="ECO:0000313" key="3">
    <source>
        <dbReference type="Proteomes" id="UP000243876"/>
    </source>
</evidence>
<keyword evidence="3" id="KW-1185">Reference proteome</keyword>
<feature type="region of interest" description="Disordered" evidence="1">
    <location>
        <begin position="350"/>
        <end position="388"/>
    </location>
</feature>
<name>A0A0D6EGH5_SPOSA</name>
<feature type="compositionally biased region" description="Low complexity" evidence="1">
    <location>
        <begin position="550"/>
        <end position="566"/>
    </location>
</feature>
<dbReference type="PANTHER" id="PTHR28027:SF2">
    <property type="entry name" value="TRANSCRIPTIONAL REGULATOR MIT1"/>
    <property type="match status" value="1"/>
</dbReference>
<dbReference type="AlphaFoldDB" id="A0A0D6EGH5"/>
<feature type="region of interest" description="Disordered" evidence="1">
    <location>
        <begin position="509"/>
        <end position="576"/>
    </location>
</feature>
<feature type="region of interest" description="Disordered" evidence="1">
    <location>
        <begin position="89"/>
        <end position="144"/>
    </location>
</feature>
<gene>
    <name evidence="2" type="primary">SPOSA6832_00087</name>
</gene>
<feature type="region of interest" description="Disordered" evidence="1">
    <location>
        <begin position="243"/>
        <end position="316"/>
    </location>
</feature>
<dbReference type="Pfam" id="PF09729">
    <property type="entry name" value="Gti1_Pac2"/>
    <property type="match status" value="1"/>
</dbReference>